<evidence type="ECO:0000256" key="4">
    <source>
        <dbReference type="ARBA" id="ARBA00023242"/>
    </source>
</evidence>
<reference evidence="6" key="1">
    <citation type="journal article" date="2016" name="Ticks Tick Borne Dis.">
        <title>De novo assembly and annotation of the salivary gland transcriptome of Rhipicephalus appendiculatus male and female ticks during blood feeding.</title>
        <authorList>
            <person name="de Castro M.H."/>
            <person name="de Klerk D."/>
            <person name="Pienaar R."/>
            <person name="Latif A.A."/>
            <person name="Rees D.J."/>
            <person name="Mans B.J."/>
        </authorList>
    </citation>
    <scope>NUCLEOTIDE SEQUENCE</scope>
    <source>
        <tissue evidence="6">Salivary glands</tissue>
    </source>
</reference>
<keyword evidence="2 6" id="KW-0240">DNA-directed RNA polymerase</keyword>
<accession>A0A131Z9Y1</accession>
<dbReference type="GO" id="GO:0005666">
    <property type="term" value="C:RNA polymerase III complex"/>
    <property type="evidence" value="ECO:0007669"/>
    <property type="project" value="InterPro"/>
</dbReference>
<evidence type="ECO:0000256" key="5">
    <source>
        <dbReference type="SAM" id="MobiDB-lite"/>
    </source>
</evidence>
<organism evidence="6">
    <name type="scientific">Rhipicephalus appendiculatus</name>
    <name type="common">Brown ear tick</name>
    <dbReference type="NCBI Taxonomy" id="34631"/>
    <lineage>
        <taxon>Eukaryota</taxon>
        <taxon>Metazoa</taxon>
        <taxon>Ecdysozoa</taxon>
        <taxon>Arthropoda</taxon>
        <taxon>Chelicerata</taxon>
        <taxon>Arachnida</taxon>
        <taxon>Acari</taxon>
        <taxon>Parasitiformes</taxon>
        <taxon>Ixodida</taxon>
        <taxon>Ixodoidea</taxon>
        <taxon>Ixodidae</taxon>
        <taxon>Rhipicephalinae</taxon>
        <taxon>Rhipicephalus</taxon>
        <taxon>Rhipicephalus</taxon>
    </lineage>
</organism>
<evidence type="ECO:0000256" key="2">
    <source>
        <dbReference type="ARBA" id="ARBA00022478"/>
    </source>
</evidence>
<dbReference type="GO" id="GO:0042797">
    <property type="term" value="P:tRNA transcription by RNA polymerase III"/>
    <property type="evidence" value="ECO:0007669"/>
    <property type="project" value="TreeGrafter"/>
</dbReference>
<dbReference type="PANTHER" id="PTHR13408:SF0">
    <property type="entry name" value="DNA-DIRECTED RNA POLYMERASE III SUBUNIT RPC4"/>
    <property type="match status" value="1"/>
</dbReference>
<proteinExistence type="predicted"/>
<feature type="compositionally biased region" description="Basic and acidic residues" evidence="5">
    <location>
        <begin position="134"/>
        <end position="155"/>
    </location>
</feature>
<dbReference type="Pfam" id="PF05132">
    <property type="entry name" value="RNA_pol_Rpc4"/>
    <property type="match status" value="1"/>
</dbReference>
<sequence length="451" mass="48512">LAAVGQCYEWLRSCGHRIFTGDRCRCCCRSRLCCCVTRLHLLRLPCALCLSGLNVLQCADAVQLSSVEGWPAMSCTPNGSPSKASPSPPLPRGVLGRTGTPLLPGTRLPSLRGPRDLTLSGSPGQKRSFAPKVDAPRKAPLGREDEGLGRGKGYEGGRGCFSHGGRGSRRGRGGPHPDRGPRFIQTQGATFSQGVESTKMTAPGKWNKSESAPLERPKYQGPSSSSQTAEEKIQDEKKLELLLRSDFIDDGHLEMPINCPTILPLVTPRVPASEWKPVVKVEGGPAIKQESLNGFALDNAVPSTALNRGTLADLCTDPNLPEIGQLLFFQLPDSLPGLQLPADTSQKEAANSIVKVEEHQSHNGLIKLSQFPEGYVGKLQVMKSGRVRLVLGAVSLSVDTGTHLSFHQELTSMRLSEDGEADFSVLGHVLHKLICLPDMEQLLAANSQEIS</sequence>
<feature type="compositionally biased region" description="Gly residues" evidence="5">
    <location>
        <begin position="156"/>
        <end position="165"/>
    </location>
</feature>
<dbReference type="AlphaFoldDB" id="A0A131Z9Y1"/>
<dbReference type="EMBL" id="GEDV01000937">
    <property type="protein sequence ID" value="JAP87620.1"/>
    <property type="molecule type" value="Transcribed_RNA"/>
</dbReference>
<evidence type="ECO:0000256" key="3">
    <source>
        <dbReference type="ARBA" id="ARBA00023163"/>
    </source>
</evidence>
<keyword evidence="4" id="KW-0539">Nucleus</keyword>
<feature type="compositionally biased region" description="Polar residues" evidence="5">
    <location>
        <begin position="184"/>
        <end position="200"/>
    </location>
</feature>
<feature type="non-terminal residue" evidence="6">
    <location>
        <position position="1"/>
    </location>
</feature>
<name>A0A131Z9Y1_RHIAP</name>
<dbReference type="GO" id="GO:0003677">
    <property type="term" value="F:DNA binding"/>
    <property type="evidence" value="ECO:0007669"/>
    <property type="project" value="InterPro"/>
</dbReference>
<evidence type="ECO:0000256" key="1">
    <source>
        <dbReference type="ARBA" id="ARBA00004123"/>
    </source>
</evidence>
<dbReference type="PANTHER" id="PTHR13408">
    <property type="entry name" value="DNA-DIRECTED RNA POLYMERASE III"/>
    <property type="match status" value="1"/>
</dbReference>
<feature type="region of interest" description="Disordered" evidence="5">
    <location>
        <begin position="75"/>
        <end position="233"/>
    </location>
</feature>
<keyword evidence="3" id="KW-0804">Transcription</keyword>
<comment type="subcellular location">
    <subcellularLocation>
        <location evidence="1">Nucleus</location>
    </subcellularLocation>
</comment>
<dbReference type="InterPro" id="IPR007811">
    <property type="entry name" value="RPC4"/>
</dbReference>
<protein>
    <submittedName>
        <fullName evidence="6">DNA-directed RNA polymerase III subunit RPC4</fullName>
    </submittedName>
</protein>
<evidence type="ECO:0000313" key="6">
    <source>
        <dbReference type="EMBL" id="JAP87620.1"/>
    </source>
</evidence>